<evidence type="ECO:0000313" key="1">
    <source>
        <dbReference type="EMBL" id="WFD12043.1"/>
    </source>
</evidence>
<dbReference type="EMBL" id="CP120733">
    <property type="protein sequence ID" value="WFD12043.1"/>
    <property type="molecule type" value="Genomic_DNA"/>
</dbReference>
<name>A0ABY8EL84_9FIRM</name>
<keyword evidence="2" id="KW-1185">Reference proteome</keyword>
<dbReference type="Proteomes" id="UP001222800">
    <property type="component" value="Chromosome"/>
</dbReference>
<reference evidence="1 2" key="1">
    <citation type="submission" date="2023-03" db="EMBL/GenBank/DDBJ databases">
        <title>Complete genome sequence of Tepidibacter sp. SWIR-1, isolated from a deep-sea hydrothermal vent.</title>
        <authorList>
            <person name="Li X."/>
        </authorList>
    </citation>
    <scope>NUCLEOTIDE SEQUENCE [LARGE SCALE GENOMIC DNA]</scope>
    <source>
        <strain evidence="1 2">SWIR-1</strain>
    </source>
</reference>
<accession>A0ABY8EL84</accession>
<proteinExistence type="predicted"/>
<protein>
    <submittedName>
        <fullName evidence="1">Uncharacterized protein</fullName>
    </submittedName>
</protein>
<gene>
    <name evidence="1" type="ORF">P4S50_08180</name>
</gene>
<organism evidence="1 2">
    <name type="scientific">Tepidibacter hydrothermalis</name>
    <dbReference type="NCBI Taxonomy" id="3036126"/>
    <lineage>
        <taxon>Bacteria</taxon>
        <taxon>Bacillati</taxon>
        <taxon>Bacillota</taxon>
        <taxon>Clostridia</taxon>
        <taxon>Peptostreptococcales</taxon>
        <taxon>Peptostreptococcaceae</taxon>
        <taxon>Tepidibacter</taxon>
    </lineage>
</organism>
<evidence type="ECO:0000313" key="2">
    <source>
        <dbReference type="Proteomes" id="UP001222800"/>
    </source>
</evidence>
<dbReference type="RefSeq" id="WP_277734309.1">
    <property type="nucleotide sequence ID" value="NZ_CP120733.1"/>
</dbReference>
<sequence>MNIENITWKEILINKGFDECITKSFIGFIAWKQDEIFSKLGEEINDVLAGYEGKIVAKDVICDKYKSIGILFFNKDVSQDISDNIFNAIQYCEYNEVYDIKDIDNI</sequence>